<name>A0ACC1XPD2_MELAZ</name>
<proteinExistence type="predicted"/>
<reference evidence="1 2" key="1">
    <citation type="journal article" date="2023" name="Science">
        <title>Complex scaffold remodeling in plant triterpene biosynthesis.</title>
        <authorList>
            <person name="De La Pena R."/>
            <person name="Hodgson H."/>
            <person name="Liu J.C."/>
            <person name="Stephenson M.J."/>
            <person name="Martin A.C."/>
            <person name="Owen C."/>
            <person name="Harkess A."/>
            <person name="Leebens-Mack J."/>
            <person name="Jimenez L.E."/>
            <person name="Osbourn A."/>
            <person name="Sattely E.S."/>
        </authorList>
    </citation>
    <scope>NUCLEOTIDE SEQUENCE [LARGE SCALE GENOMIC DNA]</scope>
    <source>
        <strain evidence="2">cv. JPN11</strain>
        <tissue evidence="1">Leaf</tissue>
    </source>
</reference>
<protein>
    <submittedName>
        <fullName evidence="1">Homeobox-like protein</fullName>
    </submittedName>
</protein>
<keyword evidence="2" id="KW-1185">Reference proteome</keyword>
<dbReference type="Proteomes" id="UP001164539">
    <property type="component" value="Chromosome 8"/>
</dbReference>
<sequence>MEPGPASGTSSDLKPHPAATPSEVTRSSSDKDITLDVDETNKSRTGATSPQENNNDAQLASDYNQVDFPVSSMPRNEEEQVNDGLNSSNGSTTEFPPTQVMDRASDSASPDPDRIPPHVFARTKSGAPVDWSVASNESLFSIHMGTMSFTREQFNWMNKSGELGYASDIQFSGPLIEIPGCSPPPPPSPTPGNNSPEPEMKNGNLNQGLGATEAAAAETMREVIRENASNPSHQEKKPVPKVDPRAITPKHSDDSSIKSFAFPILTGDVDKSGSLSVNKQKKHHSQPQTPKPAAVEPEASETQSETPVSKQQTPKANKNASQSKWYSCFSCCPLCS</sequence>
<evidence type="ECO:0000313" key="1">
    <source>
        <dbReference type="EMBL" id="KAJ4713203.1"/>
    </source>
</evidence>
<accession>A0ACC1XPD2</accession>
<comment type="caution">
    <text evidence="1">The sequence shown here is derived from an EMBL/GenBank/DDBJ whole genome shotgun (WGS) entry which is preliminary data.</text>
</comment>
<evidence type="ECO:0000313" key="2">
    <source>
        <dbReference type="Proteomes" id="UP001164539"/>
    </source>
</evidence>
<dbReference type="EMBL" id="CM051401">
    <property type="protein sequence ID" value="KAJ4713203.1"/>
    <property type="molecule type" value="Genomic_DNA"/>
</dbReference>
<gene>
    <name evidence="1" type="ORF">OWV82_015327</name>
</gene>
<organism evidence="1 2">
    <name type="scientific">Melia azedarach</name>
    <name type="common">Chinaberry tree</name>
    <dbReference type="NCBI Taxonomy" id="155640"/>
    <lineage>
        <taxon>Eukaryota</taxon>
        <taxon>Viridiplantae</taxon>
        <taxon>Streptophyta</taxon>
        <taxon>Embryophyta</taxon>
        <taxon>Tracheophyta</taxon>
        <taxon>Spermatophyta</taxon>
        <taxon>Magnoliopsida</taxon>
        <taxon>eudicotyledons</taxon>
        <taxon>Gunneridae</taxon>
        <taxon>Pentapetalae</taxon>
        <taxon>rosids</taxon>
        <taxon>malvids</taxon>
        <taxon>Sapindales</taxon>
        <taxon>Meliaceae</taxon>
        <taxon>Melia</taxon>
    </lineage>
</organism>